<keyword evidence="1" id="KW-0175">Coiled coil</keyword>
<dbReference type="NCBIfam" id="TIGR03033">
    <property type="entry name" value="phage_rel_nuc"/>
    <property type="match status" value="1"/>
</dbReference>
<dbReference type="PATRIC" id="fig|316.110.peg.1089"/>
<dbReference type="RefSeq" id="WP_044315600.1">
    <property type="nucleotide sequence ID" value="NZ_JXXD01000147.1"/>
</dbReference>
<dbReference type="InterPro" id="IPR019080">
    <property type="entry name" value="YqaJ_viral_recombinase"/>
</dbReference>
<feature type="domain" description="YqaJ viral recombinase" evidence="2">
    <location>
        <begin position="12"/>
        <end position="148"/>
    </location>
</feature>
<reference evidence="3 4" key="1">
    <citation type="submission" date="2014-11" db="EMBL/GenBank/DDBJ databases">
        <title>Genomics and ecophysiology of heterotrophic nitrogen fixing bacteria isolated from estuarine surface water.</title>
        <authorList>
            <person name="Bentzon-Tilia M."/>
            <person name="Severin I."/>
            <person name="Hansen L.H."/>
            <person name="Riemann L."/>
        </authorList>
    </citation>
    <scope>NUCLEOTIDE SEQUENCE [LARGE SCALE GENOMIC DNA]</scope>
    <source>
        <strain evidence="3 4">BAL361</strain>
    </source>
</reference>
<dbReference type="InterPro" id="IPR011604">
    <property type="entry name" value="PDDEXK-like_dom_sf"/>
</dbReference>
<evidence type="ECO:0000259" key="2">
    <source>
        <dbReference type="Pfam" id="PF09588"/>
    </source>
</evidence>
<gene>
    <name evidence="3" type="ORF">LO50_15810</name>
</gene>
<dbReference type="Proteomes" id="UP000032439">
    <property type="component" value="Unassembled WGS sequence"/>
</dbReference>
<accession>A0A0D7E321</accession>
<dbReference type="InterPro" id="IPR011335">
    <property type="entry name" value="Restrct_endonuc-II-like"/>
</dbReference>
<protein>
    <submittedName>
        <fullName evidence="3">DNA recombination protein</fullName>
    </submittedName>
</protein>
<dbReference type="InterPro" id="IPR017482">
    <property type="entry name" value="Lambda-type_endonuclease"/>
</dbReference>
<dbReference type="Gene3D" id="3.90.320.10">
    <property type="match status" value="1"/>
</dbReference>
<dbReference type="EMBL" id="JXXD01000147">
    <property type="protein sequence ID" value="KIZ34855.1"/>
    <property type="molecule type" value="Genomic_DNA"/>
</dbReference>
<dbReference type="SUPFAM" id="SSF52980">
    <property type="entry name" value="Restriction endonuclease-like"/>
    <property type="match status" value="1"/>
</dbReference>
<feature type="coiled-coil region" evidence="1">
    <location>
        <begin position="216"/>
        <end position="247"/>
    </location>
</feature>
<name>A0A0D7E321_STUST</name>
<dbReference type="AlphaFoldDB" id="A0A0D7E321"/>
<evidence type="ECO:0000256" key="1">
    <source>
        <dbReference type="SAM" id="Coils"/>
    </source>
</evidence>
<comment type="caution">
    <text evidence="3">The sequence shown here is derived from an EMBL/GenBank/DDBJ whole genome shotgun (WGS) entry which is preliminary data.</text>
</comment>
<organism evidence="3 4">
    <name type="scientific">Stutzerimonas stutzeri</name>
    <name type="common">Pseudomonas stutzeri</name>
    <dbReference type="NCBI Taxonomy" id="316"/>
    <lineage>
        <taxon>Bacteria</taxon>
        <taxon>Pseudomonadati</taxon>
        <taxon>Pseudomonadota</taxon>
        <taxon>Gammaproteobacteria</taxon>
        <taxon>Pseudomonadales</taxon>
        <taxon>Pseudomonadaceae</taxon>
        <taxon>Stutzerimonas</taxon>
    </lineage>
</organism>
<dbReference type="Pfam" id="PF09588">
    <property type="entry name" value="YqaJ"/>
    <property type="match status" value="1"/>
</dbReference>
<evidence type="ECO:0000313" key="3">
    <source>
        <dbReference type="EMBL" id="KIZ34855.1"/>
    </source>
</evidence>
<sequence>MKVIDVQQRSAEWHAWRKGGVSATSCAVIMDQNPDKTKLQLWRELVGLDTPPDLACIPQVRRGVKFEPVALQAFEERYGQLGLPICAESSDYPFMRASFDGLLAGNEPVEIKNLSDDNHLEVLALREKSKAYRLYRWQLLHQMIVSGASRGYLWCWSPKHEPICLVVDLNDAVAQQIIAAERRFWDMVESLTPPEADPKRDLMPHAKIDHDRWSTLAAVRRDKENAALAAKKALEELQNEITVIDDQILALMGDFKRADAYGVRVIQYEVQGRVNWKAVAESVCAAIPADVVEYHRTDSRTATRISVDTEFDETTYKPEVMPQPRMAKGPVDTQALLSAGVFTF</sequence>
<evidence type="ECO:0000313" key="4">
    <source>
        <dbReference type="Proteomes" id="UP000032439"/>
    </source>
</evidence>
<proteinExistence type="predicted"/>